<evidence type="ECO:0000256" key="1">
    <source>
        <dbReference type="SAM" id="Phobius"/>
    </source>
</evidence>
<dbReference type="InterPro" id="IPR009078">
    <property type="entry name" value="Ferritin-like_SF"/>
</dbReference>
<evidence type="ECO:0000313" key="3">
    <source>
        <dbReference type="EMBL" id="MEO3717513.1"/>
    </source>
</evidence>
<keyword evidence="1" id="KW-1133">Transmembrane helix</keyword>
<dbReference type="RefSeq" id="WP_347658685.1">
    <property type="nucleotide sequence ID" value="NZ_JASOOY020000030.1"/>
</dbReference>
<dbReference type="AlphaFoldDB" id="A0AAW9SW56"/>
<comment type="caution">
    <text evidence="3">The sequence shown here is derived from an EMBL/GenBank/DDBJ whole genome shotgun (WGS) entry which is preliminary data.</text>
</comment>
<dbReference type="SUPFAM" id="SSF47240">
    <property type="entry name" value="Ferritin-like"/>
    <property type="match status" value="1"/>
</dbReference>
<feature type="non-terminal residue" evidence="3">
    <location>
        <position position="1"/>
    </location>
</feature>
<reference evidence="3" key="2">
    <citation type="submission" date="2024-05" db="EMBL/GenBank/DDBJ databases">
        <authorList>
            <person name="Wolfe A."/>
        </authorList>
    </citation>
    <scope>NUCLEOTIDE SEQUENCE</scope>
    <source>
        <strain evidence="3">UMB1064</strain>
    </source>
</reference>
<dbReference type="InterPro" id="IPR012347">
    <property type="entry name" value="Ferritin-like"/>
</dbReference>
<evidence type="ECO:0000313" key="4">
    <source>
        <dbReference type="Proteomes" id="UP001223646"/>
    </source>
</evidence>
<proteinExistence type="predicted"/>
<feature type="transmembrane region" description="Helical" evidence="1">
    <location>
        <begin position="48"/>
        <end position="69"/>
    </location>
</feature>
<dbReference type="Pfam" id="PF14530">
    <property type="entry name" value="DUF4439"/>
    <property type="match status" value="1"/>
</dbReference>
<dbReference type="EMBL" id="JASOOY020000030">
    <property type="protein sequence ID" value="MEO3717513.1"/>
    <property type="molecule type" value="Genomic_DNA"/>
</dbReference>
<organism evidence="3 4">
    <name type="scientific">Corynebacterium amycolatum</name>
    <dbReference type="NCBI Taxonomy" id="43765"/>
    <lineage>
        <taxon>Bacteria</taxon>
        <taxon>Bacillati</taxon>
        <taxon>Actinomycetota</taxon>
        <taxon>Actinomycetes</taxon>
        <taxon>Mycobacteriales</taxon>
        <taxon>Corynebacteriaceae</taxon>
        <taxon>Corynebacterium</taxon>
    </lineage>
</organism>
<reference evidence="3" key="1">
    <citation type="submission" date="2023-05" db="EMBL/GenBank/DDBJ databases">
        <authorList>
            <person name="Du J."/>
        </authorList>
    </citation>
    <scope>NUCLEOTIDE SEQUENCE</scope>
    <source>
        <strain evidence="3">UMB1064</strain>
    </source>
</reference>
<keyword evidence="1" id="KW-0812">Transmembrane</keyword>
<gene>
    <name evidence="3" type="ORF">QP460_007925</name>
</gene>
<feature type="domain" description="DUF4439" evidence="2">
    <location>
        <begin position="216"/>
        <end position="344"/>
    </location>
</feature>
<sequence length="344" mass="36448">LRTWALSTHRIDTKCRPPWHHSEVIVEPPAPSSASASRRTRTLSRRGFLAAALAVGSLPALSACSHLVAPRPDYAIEVLHALAARDAHSLIDADPDLAAVRSAQVTELDKEITRACGTRKDGKPVDECGSDVAVPGSLAAGVDATLLLTDSRNSPVLTKALDSRTALREEHTARLATAVDGGIVLALRAAGAEWEEIVPVIPSDRDEISGAEDQMTKALQAEYMMIYGVGVAAPRVGGDTTTALLARGERHRILRDRARLILEDSDVEVPESAPGYMPEDAPSPDTAPVDYMIALERYCAQAWEDVLLAANNPRMRMFALQAAGVAAAGAAALGGNNLEPLPGL</sequence>
<dbReference type="Proteomes" id="UP001223646">
    <property type="component" value="Unassembled WGS sequence"/>
</dbReference>
<evidence type="ECO:0000259" key="2">
    <source>
        <dbReference type="Pfam" id="PF14530"/>
    </source>
</evidence>
<dbReference type="Gene3D" id="1.20.1260.10">
    <property type="match status" value="1"/>
</dbReference>
<accession>A0AAW9SW56</accession>
<keyword evidence="1" id="KW-0472">Membrane</keyword>
<dbReference type="InterPro" id="IPR029447">
    <property type="entry name" value="DUF4439"/>
</dbReference>
<name>A0AAW9SW56_CORAY</name>
<protein>
    <submittedName>
        <fullName evidence="3">DUF4439 domain-containing protein</fullName>
    </submittedName>
</protein>